<feature type="region of interest" description="Disordered" evidence="1">
    <location>
        <begin position="1"/>
        <end position="53"/>
    </location>
</feature>
<evidence type="ECO:0000313" key="3">
    <source>
        <dbReference type="Proteomes" id="UP000438448"/>
    </source>
</evidence>
<feature type="compositionally biased region" description="Basic and acidic residues" evidence="1">
    <location>
        <begin position="30"/>
        <end position="40"/>
    </location>
</feature>
<dbReference type="AlphaFoldDB" id="A0A7K0D313"/>
<evidence type="ECO:0000256" key="1">
    <source>
        <dbReference type="SAM" id="MobiDB-lite"/>
    </source>
</evidence>
<name>A0A7K0D313_9NOCA</name>
<keyword evidence="3" id="KW-1185">Reference proteome</keyword>
<dbReference type="RefSeq" id="WP_153410103.1">
    <property type="nucleotide sequence ID" value="NZ_WEGK01000004.1"/>
</dbReference>
<sequence>MNAKKKAAQVNPIVRKAADQITQRRSSKPTAKDLPRREGDGQLSLFDSSGERK</sequence>
<reference evidence="2 3" key="1">
    <citation type="submission" date="2019-10" db="EMBL/GenBank/DDBJ databases">
        <title>Nocardia macrotermitis sp. nov. and Nocardia aurantia sp. nov., isolated from the gut of fungus growing-termite Macrotermes natalensis.</title>
        <authorList>
            <person name="Benndorf R."/>
            <person name="Schwitalla J."/>
            <person name="Martin K."/>
            <person name="De Beer W."/>
            <person name="Kaster A.-K."/>
            <person name="Vollmers J."/>
            <person name="Poulsen M."/>
            <person name="Beemelmanns C."/>
        </authorList>
    </citation>
    <scope>NUCLEOTIDE SEQUENCE [LARGE SCALE GENOMIC DNA]</scope>
    <source>
        <strain evidence="2 3">RB20</strain>
    </source>
</reference>
<proteinExistence type="predicted"/>
<dbReference type="EMBL" id="WEGK01000004">
    <property type="protein sequence ID" value="MQY19334.1"/>
    <property type="molecule type" value="Genomic_DNA"/>
</dbReference>
<comment type="caution">
    <text evidence="2">The sequence shown here is derived from an EMBL/GenBank/DDBJ whole genome shotgun (WGS) entry which is preliminary data.</text>
</comment>
<dbReference type="OrthoDB" id="359066at2"/>
<gene>
    <name evidence="2" type="ORF">NRB20_24190</name>
</gene>
<accession>A0A7K0D313</accession>
<organism evidence="2 3">
    <name type="scientific">Nocardia macrotermitis</name>
    <dbReference type="NCBI Taxonomy" id="2585198"/>
    <lineage>
        <taxon>Bacteria</taxon>
        <taxon>Bacillati</taxon>
        <taxon>Actinomycetota</taxon>
        <taxon>Actinomycetes</taxon>
        <taxon>Mycobacteriales</taxon>
        <taxon>Nocardiaceae</taxon>
        <taxon>Nocardia</taxon>
    </lineage>
</organism>
<dbReference type="Proteomes" id="UP000438448">
    <property type="component" value="Unassembled WGS sequence"/>
</dbReference>
<evidence type="ECO:0000313" key="2">
    <source>
        <dbReference type="EMBL" id="MQY19334.1"/>
    </source>
</evidence>
<protein>
    <submittedName>
        <fullName evidence="2">Uncharacterized protein</fullName>
    </submittedName>
</protein>